<feature type="region of interest" description="Disordered" evidence="17">
    <location>
        <begin position="98"/>
        <end position="122"/>
    </location>
</feature>
<evidence type="ECO:0000256" key="14">
    <source>
        <dbReference type="ARBA" id="ARBA00044969"/>
    </source>
</evidence>
<dbReference type="EMBL" id="LNIX01000003">
    <property type="protein sequence ID" value="OXA57617.1"/>
    <property type="molecule type" value="Genomic_DNA"/>
</dbReference>
<dbReference type="PANTHER" id="PTHR12873:SF0">
    <property type="entry name" value="TWINKLE MTDNA HELICASE"/>
    <property type="match status" value="1"/>
</dbReference>
<evidence type="ECO:0000256" key="1">
    <source>
        <dbReference type="ARBA" id="ARBA00004436"/>
    </source>
</evidence>
<dbReference type="GO" id="GO:0003697">
    <property type="term" value="F:single-stranded DNA binding"/>
    <property type="evidence" value="ECO:0007669"/>
    <property type="project" value="InterPro"/>
</dbReference>
<comment type="caution">
    <text evidence="19">The sequence shown here is derived from an EMBL/GenBank/DDBJ whole genome shotgun (WGS) entry which is preliminary data.</text>
</comment>
<feature type="compositionally biased region" description="Low complexity" evidence="17">
    <location>
        <begin position="414"/>
        <end position="429"/>
    </location>
</feature>
<keyword evidence="5" id="KW-0378">Hydrolase</keyword>
<evidence type="ECO:0000256" key="15">
    <source>
        <dbReference type="ARBA" id="ARBA00048954"/>
    </source>
</evidence>
<dbReference type="GO" id="GO:0043139">
    <property type="term" value="F:5'-3' DNA helicase activity"/>
    <property type="evidence" value="ECO:0007669"/>
    <property type="project" value="UniProtKB-EC"/>
</dbReference>
<dbReference type="GO" id="GO:0008289">
    <property type="term" value="F:lipid binding"/>
    <property type="evidence" value="ECO:0007669"/>
    <property type="project" value="UniProtKB-KW"/>
</dbReference>
<dbReference type="InterPro" id="IPR027032">
    <property type="entry name" value="Twinkle-like"/>
</dbReference>
<evidence type="ECO:0000256" key="17">
    <source>
        <dbReference type="SAM" id="MobiDB-lite"/>
    </source>
</evidence>
<keyword evidence="9" id="KW-0446">Lipid-binding</keyword>
<evidence type="ECO:0000256" key="2">
    <source>
        <dbReference type="ARBA" id="ARBA00004637"/>
    </source>
</evidence>
<dbReference type="OMA" id="GQEADNI"/>
<protein>
    <recommendedName>
        <fullName evidence="14">DNA 5'-3' helicase</fullName>
        <ecNumber evidence="14">5.6.2.3</ecNumber>
    </recommendedName>
    <alternativeName>
        <fullName evidence="16">Twinkle protein, mitochondrial</fullName>
    </alternativeName>
</protein>
<dbReference type="Gene3D" id="3.40.50.300">
    <property type="entry name" value="P-loop containing nucleotide triphosphate hydrolases"/>
    <property type="match status" value="1"/>
</dbReference>
<dbReference type="FunFam" id="3.40.50.300:FF:000845">
    <property type="entry name" value="Mitochondrial helicase twinkle"/>
    <property type="match status" value="1"/>
</dbReference>
<reference evidence="19 20" key="1">
    <citation type="submission" date="2015-12" db="EMBL/GenBank/DDBJ databases">
        <title>The genome of Folsomia candida.</title>
        <authorList>
            <person name="Faddeeva A."/>
            <person name="Derks M.F."/>
            <person name="Anvar Y."/>
            <person name="Smit S."/>
            <person name="Van Straalen N."/>
            <person name="Roelofs D."/>
        </authorList>
    </citation>
    <scope>NUCLEOTIDE SEQUENCE [LARGE SCALE GENOMIC DNA]</scope>
    <source>
        <strain evidence="19 20">VU population</strain>
        <tissue evidence="19">Whole body</tissue>
    </source>
</reference>
<evidence type="ECO:0000313" key="19">
    <source>
        <dbReference type="EMBL" id="OXA57617.1"/>
    </source>
</evidence>
<organism evidence="19 20">
    <name type="scientific">Folsomia candida</name>
    <name type="common">Springtail</name>
    <dbReference type="NCBI Taxonomy" id="158441"/>
    <lineage>
        <taxon>Eukaryota</taxon>
        <taxon>Metazoa</taxon>
        <taxon>Ecdysozoa</taxon>
        <taxon>Arthropoda</taxon>
        <taxon>Hexapoda</taxon>
        <taxon>Collembola</taxon>
        <taxon>Entomobryomorpha</taxon>
        <taxon>Isotomoidea</taxon>
        <taxon>Isotomidae</taxon>
        <taxon>Proisotominae</taxon>
        <taxon>Folsomia</taxon>
    </lineage>
</organism>
<dbReference type="GO" id="GO:0016787">
    <property type="term" value="F:hydrolase activity"/>
    <property type="evidence" value="ECO:0007669"/>
    <property type="project" value="UniProtKB-KW"/>
</dbReference>
<dbReference type="SUPFAM" id="SSF52540">
    <property type="entry name" value="P-loop containing nucleoside triphosphate hydrolases"/>
    <property type="match status" value="1"/>
</dbReference>
<dbReference type="AlphaFoldDB" id="A0A226EKH7"/>
<feature type="domain" description="SF4 helicase" evidence="18">
    <location>
        <begin position="143"/>
        <end position="397"/>
    </location>
</feature>
<evidence type="ECO:0000256" key="9">
    <source>
        <dbReference type="ARBA" id="ARBA00023121"/>
    </source>
</evidence>
<evidence type="ECO:0000256" key="11">
    <source>
        <dbReference type="ARBA" id="ARBA00023136"/>
    </source>
</evidence>
<keyword evidence="6" id="KW-0347">Helicase</keyword>
<dbReference type="PANTHER" id="PTHR12873">
    <property type="entry name" value="T7-LIKE MITOCHONDRIAL DNA HELICASE"/>
    <property type="match status" value="1"/>
</dbReference>
<dbReference type="GO" id="GO:0005524">
    <property type="term" value="F:ATP binding"/>
    <property type="evidence" value="ECO:0007669"/>
    <property type="project" value="UniProtKB-KW"/>
</dbReference>
<evidence type="ECO:0000256" key="13">
    <source>
        <dbReference type="ARBA" id="ARBA00023271"/>
    </source>
</evidence>
<dbReference type="OrthoDB" id="275278at2759"/>
<feature type="region of interest" description="Disordered" evidence="17">
    <location>
        <begin position="398"/>
        <end position="429"/>
    </location>
</feature>
<dbReference type="InterPro" id="IPR007694">
    <property type="entry name" value="DNA_helicase_DnaB-like_C"/>
</dbReference>
<dbReference type="Pfam" id="PF13481">
    <property type="entry name" value="AAA_25"/>
    <property type="match status" value="1"/>
</dbReference>
<keyword evidence="11" id="KW-0472">Membrane</keyword>
<evidence type="ECO:0000256" key="6">
    <source>
        <dbReference type="ARBA" id="ARBA00022806"/>
    </source>
</evidence>
<evidence type="ECO:0000256" key="5">
    <source>
        <dbReference type="ARBA" id="ARBA00022801"/>
    </source>
</evidence>
<evidence type="ECO:0000256" key="12">
    <source>
        <dbReference type="ARBA" id="ARBA00023235"/>
    </source>
</evidence>
<dbReference type="GO" id="GO:0005743">
    <property type="term" value="C:mitochondrial inner membrane"/>
    <property type="evidence" value="ECO:0007669"/>
    <property type="project" value="UniProtKB-SubCell"/>
</dbReference>
<evidence type="ECO:0000313" key="20">
    <source>
        <dbReference type="Proteomes" id="UP000198287"/>
    </source>
</evidence>
<dbReference type="STRING" id="158441.A0A226EKH7"/>
<gene>
    <name evidence="19" type="ORF">Fcan01_08485</name>
</gene>
<dbReference type="CDD" id="cd01122">
    <property type="entry name" value="Twinkle_C"/>
    <property type="match status" value="1"/>
</dbReference>
<evidence type="ECO:0000256" key="3">
    <source>
        <dbReference type="ARBA" id="ARBA00022741"/>
    </source>
</evidence>
<evidence type="ECO:0000259" key="18">
    <source>
        <dbReference type="PROSITE" id="PS51199"/>
    </source>
</evidence>
<dbReference type="Proteomes" id="UP000198287">
    <property type="component" value="Unassembled WGS sequence"/>
</dbReference>
<comment type="subcellular location">
    <subcellularLocation>
        <location evidence="2">Mitochondrion inner membrane</location>
        <topology evidence="2">Peripheral membrane protein</topology>
    </subcellularLocation>
    <subcellularLocation>
        <location evidence="1">Mitochondrion matrix</location>
        <location evidence="1">Mitochondrion nucleoid</location>
    </subcellularLocation>
</comment>
<dbReference type="EC" id="5.6.2.3" evidence="14"/>
<keyword evidence="7" id="KW-0067">ATP-binding</keyword>
<evidence type="ECO:0000256" key="8">
    <source>
        <dbReference type="ARBA" id="ARBA00022946"/>
    </source>
</evidence>
<keyword evidence="4" id="KW-0999">Mitochondrion inner membrane</keyword>
<sequence>MGTLKVLSGISTLKTCCSTLLSTYSSRGPQTLSSNHSDWSLFDKCPTTRRSYSKSSSFLKSQSNLLSDDQRNVHNIPKGSTLLPPSLAARLGGLQQFSRASKPKTAKEKENKDEENTTHDSNHKSIITFSKLREEVLAELNHVEKVAGVKWVKFPYLSKLLKGHRRGELTILTGPTGSGKTTFLSEYSLDLCTQGVTTLWGSFEIRNVRLAKTMLMQFSETNLEKHVDEYEKWADKFEQLPLYFLTFHGQQSVKDVVEAMTHAVKFHDIAHVVVDNLQFMLGVSDGSTKNMDRYWRQDLIVATFRKFASMNNCHVTLVMHPRKESDGVELSNNSIFGGAKASQEADNILILQDKRLTSPRGKKYLQVTKNRFSGDLGMFTLEFNRDCLSYATKKKPRSDQVLLKPKHKDKNDGDSNNISTTSSDTQIYE</sequence>
<evidence type="ECO:0000256" key="4">
    <source>
        <dbReference type="ARBA" id="ARBA00022792"/>
    </source>
</evidence>
<keyword evidence="8" id="KW-0809">Transit peptide</keyword>
<feature type="compositionally biased region" description="Basic and acidic residues" evidence="17">
    <location>
        <begin position="105"/>
        <end position="122"/>
    </location>
</feature>
<comment type="catalytic activity">
    <reaction evidence="15">
        <text>ATP + H2O = ADP + phosphate + H(+)</text>
        <dbReference type="Rhea" id="RHEA:13065"/>
        <dbReference type="ChEBI" id="CHEBI:15377"/>
        <dbReference type="ChEBI" id="CHEBI:15378"/>
        <dbReference type="ChEBI" id="CHEBI:30616"/>
        <dbReference type="ChEBI" id="CHEBI:43474"/>
        <dbReference type="ChEBI" id="CHEBI:456216"/>
        <dbReference type="EC" id="5.6.2.3"/>
    </reaction>
</comment>
<dbReference type="InterPro" id="IPR027417">
    <property type="entry name" value="P-loop_NTPase"/>
</dbReference>
<evidence type="ECO:0000256" key="16">
    <source>
        <dbReference type="ARBA" id="ARBA00075597"/>
    </source>
</evidence>
<keyword evidence="3" id="KW-0547">Nucleotide-binding</keyword>
<name>A0A226EKH7_FOLCA</name>
<dbReference type="PROSITE" id="PS51199">
    <property type="entry name" value="SF4_HELICASE"/>
    <property type="match status" value="1"/>
</dbReference>
<dbReference type="GO" id="GO:0042645">
    <property type="term" value="C:mitochondrial nucleoid"/>
    <property type="evidence" value="ECO:0007669"/>
    <property type="project" value="UniProtKB-SubCell"/>
</dbReference>
<evidence type="ECO:0000256" key="10">
    <source>
        <dbReference type="ARBA" id="ARBA00023128"/>
    </source>
</evidence>
<keyword evidence="20" id="KW-1185">Reference proteome</keyword>
<accession>A0A226EKH7</accession>
<keyword evidence="12" id="KW-0413">Isomerase</keyword>
<evidence type="ECO:0000256" key="7">
    <source>
        <dbReference type="ARBA" id="ARBA00022840"/>
    </source>
</evidence>
<proteinExistence type="predicted"/>
<dbReference type="GO" id="GO:0006264">
    <property type="term" value="P:mitochondrial DNA replication"/>
    <property type="evidence" value="ECO:0007669"/>
    <property type="project" value="TreeGrafter"/>
</dbReference>
<keyword evidence="13" id="KW-1135">Mitochondrion nucleoid</keyword>
<keyword evidence="10" id="KW-0496">Mitochondrion</keyword>